<dbReference type="Pfam" id="PF13193">
    <property type="entry name" value="AMP-binding_C"/>
    <property type="match status" value="4"/>
</dbReference>
<dbReference type="SMART" id="SM00823">
    <property type="entry name" value="PKS_PP"/>
    <property type="match status" value="4"/>
</dbReference>
<dbReference type="CDD" id="cd19544">
    <property type="entry name" value="E-C_NRPS"/>
    <property type="match status" value="4"/>
</dbReference>
<dbReference type="FunFam" id="3.40.50.12780:FF:000012">
    <property type="entry name" value="Non-ribosomal peptide synthetase"/>
    <property type="match status" value="3"/>
</dbReference>
<evidence type="ECO:0000256" key="4">
    <source>
        <dbReference type="ARBA" id="ARBA00022553"/>
    </source>
</evidence>
<dbReference type="InterPro" id="IPR023213">
    <property type="entry name" value="CAT-like_dom_sf"/>
</dbReference>
<keyword evidence="3" id="KW-0596">Phosphopantetheine</keyword>
<dbReference type="Gene3D" id="2.30.38.10">
    <property type="entry name" value="Luciferase, Domain 3"/>
    <property type="match status" value="4"/>
</dbReference>
<dbReference type="EMBL" id="CP003190">
    <property type="protein sequence ID" value="AGL83958.1"/>
    <property type="molecule type" value="Genomic_DNA"/>
</dbReference>
<evidence type="ECO:0000256" key="3">
    <source>
        <dbReference type="ARBA" id="ARBA00022450"/>
    </source>
</evidence>
<dbReference type="InterPro" id="IPR025110">
    <property type="entry name" value="AMP-bd_C"/>
</dbReference>
<dbReference type="InterPro" id="IPR000873">
    <property type="entry name" value="AMP-dep_synth/lig_dom"/>
</dbReference>
<dbReference type="FunFam" id="2.30.38.10:FF:000001">
    <property type="entry name" value="Non-ribosomal peptide synthetase PvdI"/>
    <property type="match status" value="4"/>
</dbReference>
<dbReference type="HOGENOM" id="CLU_000022_0_13_6"/>
<dbReference type="InterPro" id="IPR020806">
    <property type="entry name" value="PKS_PP-bd"/>
</dbReference>
<dbReference type="FunFam" id="3.30.559.30:FF:000028">
    <property type="entry name" value="Non-ribosomal peptide synthetase OfaC"/>
    <property type="match status" value="4"/>
</dbReference>
<dbReference type="CDD" id="cd17643">
    <property type="entry name" value="A_NRPS_Cytc1-like"/>
    <property type="match status" value="1"/>
</dbReference>
<dbReference type="Gene3D" id="1.10.1200.10">
    <property type="entry name" value="ACP-like"/>
    <property type="match status" value="4"/>
</dbReference>
<feature type="domain" description="Carrier" evidence="5">
    <location>
        <begin position="1062"/>
        <end position="1136"/>
    </location>
</feature>
<dbReference type="InterPro" id="IPR001242">
    <property type="entry name" value="Condensation_dom"/>
</dbReference>
<dbReference type="InterPro" id="IPR020845">
    <property type="entry name" value="AMP-binding_CS"/>
</dbReference>
<dbReference type="eggNOG" id="COG1020">
    <property type="taxonomic scope" value="Bacteria"/>
</dbReference>
<dbReference type="FunFam" id="3.40.50.980:FF:000002">
    <property type="entry name" value="Enterobactin synthetase component F"/>
    <property type="match status" value="3"/>
</dbReference>
<dbReference type="GeneID" id="57475182"/>
<feature type="domain" description="Carrier" evidence="5">
    <location>
        <begin position="4290"/>
        <end position="4364"/>
    </location>
</feature>
<dbReference type="FunFam" id="3.30.559.10:FF:000064">
    <property type="entry name" value="Non-ribosomal peptide synthetase OfaC"/>
    <property type="match status" value="4"/>
</dbReference>
<evidence type="ECO:0000313" key="7">
    <source>
        <dbReference type="Proteomes" id="UP000013940"/>
    </source>
</evidence>
<dbReference type="PROSITE" id="PS00455">
    <property type="entry name" value="AMP_BINDING"/>
    <property type="match status" value="4"/>
</dbReference>
<keyword evidence="4" id="KW-0597">Phosphoprotein</keyword>
<protein>
    <submittedName>
        <fullName evidence="6">Gramicidin S synthase 2</fullName>
    </submittedName>
</protein>
<evidence type="ECO:0000259" key="5">
    <source>
        <dbReference type="PROSITE" id="PS50075"/>
    </source>
</evidence>
<dbReference type="Gene3D" id="3.30.559.10">
    <property type="entry name" value="Chloramphenicol acetyltransferase-like domain"/>
    <property type="match status" value="4"/>
</dbReference>
<name>A0A2C9EK66_PSEPH</name>
<dbReference type="GO" id="GO:0005737">
    <property type="term" value="C:cytoplasm"/>
    <property type="evidence" value="ECO:0007669"/>
    <property type="project" value="TreeGrafter"/>
</dbReference>
<dbReference type="RefSeq" id="WP_015634934.1">
    <property type="nucleotide sequence ID" value="NC_021237.1"/>
</dbReference>
<dbReference type="GO" id="GO:0044550">
    <property type="term" value="P:secondary metabolite biosynthetic process"/>
    <property type="evidence" value="ECO:0007669"/>
    <property type="project" value="UniProtKB-ARBA"/>
</dbReference>
<dbReference type="GO" id="GO:0031177">
    <property type="term" value="F:phosphopantetheine binding"/>
    <property type="evidence" value="ECO:0007669"/>
    <property type="project" value="InterPro"/>
</dbReference>
<dbReference type="SUPFAM" id="SSF47336">
    <property type="entry name" value="ACP-like"/>
    <property type="match status" value="4"/>
</dbReference>
<feature type="domain" description="Carrier" evidence="5">
    <location>
        <begin position="2139"/>
        <end position="2213"/>
    </location>
</feature>
<dbReference type="PROSITE" id="PS50075">
    <property type="entry name" value="CARRIER"/>
    <property type="match status" value="4"/>
</dbReference>
<comment type="similarity">
    <text evidence="2">Belongs to the ATP-dependent AMP-binding enzyme family.</text>
</comment>
<dbReference type="Gene3D" id="3.30.559.30">
    <property type="entry name" value="Nonribosomal peptide synthetase, condensation domain"/>
    <property type="match status" value="4"/>
</dbReference>
<dbReference type="Gene3D" id="3.40.50.980">
    <property type="match status" value="8"/>
</dbReference>
<dbReference type="SUPFAM" id="SSF52777">
    <property type="entry name" value="CoA-dependent acyltransferases"/>
    <property type="match status" value="8"/>
</dbReference>
<dbReference type="FunFam" id="3.40.50.980:FF:000001">
    <property type="entry name" value="Non-ribosomal peptide synthetase"/>
    <property type="match status" value="4"/>
</dbReference>
<dbReference type="InterPro" id="IPR009081">
    <property type="entry name" value="PP-bd_ACP"/>
</dbReference>
<dbReference type="Pfam" id="PF00668">
    <property type="entry name" value="Condensation"/>
    <property type="match status" value="4"/>
</dbReference>
<dbReference type="CDD" id="cd17646">
    <property type="entry name" value="A_NRPS_AB3403-like"/>
    <property type="match status" value="1"/>
</dbReference>
<dbReference type="Pfam" id="PF00550">
    <property type="entry name" value="PP-binding"/>
    <property type="match status" value="4"/>
</dbReference>
<dbReference type="GO" id="GO:0003824">
    <property type="term" value="F:catalytic activity"/>
    <property type="evidence" value="ECO:0007669"/>
    <property type="project" value="InterPro"/>
</dbReference>
<dbReference type="Proteomes" id="UP000013940">
    <property type="component" value="Chromosome"/>
</dbReference>
<dbReference type="Gene3D" id="3.30.300.30">
    <property type="match status" value="4"/>
</dbReference>
<evidence type="ECO:0000256" key="2">
    <source>
        <dbReference type="ARBA" id="ARBA00006432"/>
    </source>
</evidence>
<dbReference type="InterPro" id="IPR010071">
    <property type="entry name" value="AA_adenyl_dom"/>
</dbReference>
<dbReference type="KEGG" id="pprc:PFLCHA0_c21870"/>
<dbReference type="FunFam" id="3.30.300.30:FF:000010">
    <property type="entry name" value="Enterobactin synthetase component F"/>
    <property type="match status" value="4"/>
</dbReference>
<evidence type="ECO:0000256" key="1">
    <source>
        <dbReference type="ARBA" id="ARBA00001957"/>
    </source>
</evidence>
<dbReference type="PANTHER" id="PTHR45527">
    <property type="entry name" value="NONRIBOSOMAL PEPTIDE SYNTHETASE"/>
    <property type="match status" value="1"/>
</dbReference>
<sequence length="4367" mass="477285">MQFSELMAVLSTLAIRLQREQEDLLVQGDDEALDDGLWDSLVQHKARLLELLDGQGGSWLSPAFRITPDMLPLVQLDPPAIERIVAAVPGGAANVQDIYPLAPLQEGMLYHHLSAAQGDPYVLQARFAFASAERRQAFVEALQWVIDRHDILRTAIAWESLDEPLQVVWRQAPLVIEAVALDPADGDVLGQLQARYDSRHFRLDLRQAPLLRLVHAEDPANQRQVALLLFHHLALDHSALDLVRQEIHARLQGHSERLPAPVPFRNHLAQALASRSEAAHERFFREMLGDVDEPTLPCGLGDVQGAGRVIEEARLTLDRELSQRLRAQARQLGVSSASLMHLALARVLGQLSGREAVVFGTVLLGRMEAGEGGERALGMFINTLPLRVDVGAQGVRAGVLATHQRLSALLAHEHASLALAQRCSGVSAPTPLFSAMLNYRHSHAADGAQVQEVAPGIQVLGAEERTNYPLTINIDDLGEDFCITALVDRQLGAERIAGYLLTALESLALALQSTPQAPLYSLEMLPASERRYLLQGLNTPLGHYPDSPLIHQQVEAQARVQPEAPALLFGELRLSYGELNRRANQVAHRLLALGVRPDQRVAICVERGVEMIVGLLGILKAGGAYVPIDPAYPRERIAYTLQDSDPVALLVQAGTQSLVADLRVPLIDLDSRTLAHEAQEDPEVPGLTPAHLAYVIYTSGSTGLPKGVMVEHRNVARLFSATRDWFDFNWRDVWALFHSFAFDFSVWEIWGALVHGGQLLVVPQAVSRSPDDCYRLLCEARVSILNQTPSAFRSLIAAQDQSPLKHSLRQVIFGGEALEPGMLKPWYAHLENVGTQLVNMYGITETTVHVTYRPLQAADAQLVGSSPIGRRIPDLQLYVLDAHREPLPSGVVGELYVGGAGVARGYLNRDQLTAERFIADPFSHEPGARLYKTGDLARWRSDGSLEYLGRNDDQVKIRGFRIELGEIEARLAACDGVREAVVIAREDTPGDKRLVAYVIPRPGAAASAAQLREQLQQSLAEHMLPSAFVTLQAWPLTPNGKLDRKALPAPDSQALARREYAAPQGEVEQAIATIWQELLGLPQVGRQDNFFELGGHSLLAVKLMERMRQVDLCADVRVLFGQPTLAALAATVGGQREVQVPANRIAADCRHITPDLLPLADLDQAAIDRLLARVPGGAANVQDIYALAPLQAGILYHHLSSAEGDPYVLQVQFEFAGEDALQTFTLALQQVIARHDILRSSMAWEGLEQPVQVVWRQAPLDIQVVETDPAQGPVLEQLQARFDPRRYRLDLSRAPLLQLACAADPGQQRWLGLLLFHHLALDHSSLEVLVEEISAVLQGAAAQLPAPAPYRNYVAQARLGHGEEQHQAFFREMLADIDEPTLAFGLQDVQRDGSGIRERQLRLDPALCRRLREQARHLGVSLASLLHLAWGRVLGQLAGRDDVVFGTVLLGRMQGGAGADRALGMFINTLPLRVSVGEQGVAEALRATHARLARLLGHEHASLALAQRCSGVPASLPLFNSLLNYRHSAADAAQQGPASWEGIRVLDSRERSNYPLALNIDDDAQGLRLTVQAVAQVDGDRVCGYLQCVLEHLAQALEQTPALALENIPVLPAAERRQVLLEFNASTRDYPRQHTVHRLFEAQAQAHPQRVAAVEGQAQLSYGELNTRANQLARHLLELGLQPGDRVAILLPRSLDLLVSQLAVCKCAAAYVPLDINAPAQRQAFMVEDSASVLLLSRSDQVLACPARRVDLDRLQLAPLPGHNPDLAQSSETVAYIMYTSGSTGVPKGVQVPHRAISRLVLNNGYADFNPEDRVAFASNPAFDASTMDVWGALLNGGRVLVIDHYTLLEPARFGRALSTAGATVLFVTTALFNQYVQLIPEALKGLRILLCGGERADPAAFRRLLALAPRLRLVHCYGPTETTTYATTHEVTALADDAEHVPIGRPIGNTRVYVLDAQQRPLPIGAPGEIVIGGDGVALGYLNRPELNAEKFIRDPFSEQPGALLYRTGDIGRWLGNGLLECLGRNDDQVKIRGLRIELGEIEARLTACAGVKEAVVLAREDEPGDKRLVAYYTLQADAAPLPAEALRAALQQQLPDYMVPLAYVQLQALPLTNNGKLDRKALPAPAPSALLSREFVAPRGEVEIALARIWSELLKVEQVGRHDHFFELGGHSLLAVSLIERMRQIGLSADVRVLFSQPTLAALADAVGSGREVQVPANLISADCPRITPDLLPLVELDQEAIDRVLASVPGGVANVQDIYPLAPLQEGILYHHLSAGQGDPYLLQSRLAFDSLERLQRFAGALQQVITRHDILRTAVLWEGLPQPLQVVWRHAELRVEEQHLDPAEGDLLAQLQQRFDARHWRLDLAQAPLIRLVYAREPGQQRVPAILLFHHLALDHTAMEVIGEEMRDLLFDRAQHLGTPVPYRNYVAQARLGAGQAEHEAFFRDMLGDIDEPTLAFGVEDVQGDGLGIEEAELVLPEALSRRLRQQARHLGVSAAALMHLAWGLVLGQLANRRQVVFGTVLMGRMQGGAGADRALGVFINTLPLRVDVQGSVHAAVKATHARLSALLGHEHASLALAQRSSAVAAGAPLFNTLLNYRHSVPNTAAPDGLDIWQGVELLGGEERSNYPLSLSVDDLGEGFSLALLAQAGIGAQRVGAYMQSALEQLAQALEHNPQAALEQCSVLPPQEREQLLEGCNASTADYPRGQTLHGMFEARAAQAPDAVALVQGPLRLSYRQLNQQANQLARQLLELGVHPDDRVALCLQRGPHLLRGMLAVLKAGAAYVPIDPSLPAERIAYLLQDSAPLAVLVQSATRELPGSLAVVSIDLDGVAWQEAELGNPLLPHLTPAHLAYVIYTSGSTGLPKGVMVEHQSLENLVHWHCASFDLGPGRHSSSVAGLGFDAMAWEVWPTLCSGATLHLPPADVGSQDIEALLHWWRAQPLDVSFLPTPVAEYAFSQGLGHPTLDTLLIGGDRLRQFAADPGFAVINNYGPTEATVVASSGRIEAGSALHIGRPVANARLYLLDELQRPVPQGVSGELYVAGAGVARGYLNRPQMTAERFLNDPFSAEPEARMYRTGDLARWRADGNLDYLGRNDDQVKVRGMRIEPGEIEAALLTHPALKEALVLVREGRLLAYFTSRTEGVQAAAEDLRDHLQGRLPDYMLPVAYVRLPAMPLTANGKLDRKALPPPGEEAWLNREFVAPEGEVEQALARIWSEVLQVEAVGRHDHFFELGGHSLLAVSLIERMRQIGLDADVRVLFGQPTLAALAAAVGSGREVAVPANRITADCPRITPDLLPLVELEQEAIDRVVASVPGGVANVQDIYPLAPLQEGILYHHLSARQGDPYLLQSQLAFASRQRLDDFAAALQRVVERHDILRTAVLWEGLKQPLQVVWRQAGVQVQEVQANPAQGEVLEQLQARFDARHLRLDLTRAPLMRLVYAQDPARQRIVAILLFHHMALDHTALEVVREEIQACLLGQSPAGTAIPYRNYVAQARLGVSREEHEAFFREMLGDIDEPTLPFGLQDVQGDGDAIEERQQALEPSLSARLRTQARLLGVSAASLFHLAWARVLSVTSGQDRVVFGTVLLGRLSAGQGADRALGMFINTLPLRVDLDARGSRAAVKDTHARLSALLGHEHASLALAQRCSGVAAPLPLFSAMLNYRHGSDGVPSQAVQQAWQGIETLHSEERTNYPLSLNVDDLGQGFRLTAMTLARIGAERICGYMQQALLALVENLETAPQRPLREVPILPPQERQHLLQGFNATAVDYPLEQTLHGLFEAQVRRSPEATAVQAGEQQLSYGELNRRANQLAGHLLQLGVGPDSRVAICVERGLEMVVGLLAILKAGGAYVPIDPGYPAERIAYMLDDSAPLAVLAQGATRALLGELARPLVDLDQLAWSGPAPGNPQVEGLTPGHLAYVIYTSGSTGQPKGAMNEHRAVVNRLLWMQAQYRLGTEDAVLQKTPFSFDVSVWEFFWPLFTGARLVMARPDGHKDPAYLRQVIREQGISTLHFVPSMLDVFLAQGEGAEDLGLRQVMCSGEALPGSLVRRFKQQLPQVALHNLYGPTEAAVDVTAWDCSGPLADTPDHTPIGKPIANTCIYLLDAQMQPVPLGVVGELYIGGVQVARGYLNREQLSAERFLKDPFSQEPGARLYRTGDLGRYQADGTIEYLGRNDDQVKIRGLRIELGEIQARLTQLEEVKEAVVLAREDVPGDQRLVAYYTTHDSARRLPVEHLRTQLLQHLPEFMVPALFVHLAALPLSANGKLARKELPAPGLEAAQVREYEAPVGDTEIALARLWAELLNVERVGRHDHFFELGGHSLLAVSLISRMRELGMEADVRALFEQPTLAAYAAMTERMEIVL</sequence>
<feature type="domain" description="Carrier" evidence="5">
    <location>
        <begin position="3206"/>
        <end position="3280"/>
    </location>
</feature>
<dbReference type="InterPro" id="IPR045851">
    <property type="entry name" value="AMP-bd_C_sf"/>
</dbReference>
<comment type="cofactor">
    <cofactor evidence="1">
        <name>pantetheine 4'-phosphate</name>
        <dbReference type="ChEBI" id="CHEBI:47942"/>
    </cofactor>
</comment>
<dbReference type="FunFam" id="1.10.1200.10:FF:000005">
    <property type="entry name" value="Nonribosomal peptide synthetase 1"/>
    <property type="match status" value="4"/>
</dbReference>
<evidence type="ECO:0000313" key="6">
    <source>
        <dbReference type="EMBL" id="AGL83958.1"/>
    </source>
</evidence>
<dbReference type="InterPro" id="IPR036736">
    <property type="entry name" value="ACP-like_sf"/>
</dbReference>
<accession>A0A2C9EK66</accession>
<dbReference type="SUPFAM" id="SSF56801">
    <property type="entry name" value="Acetyl-CoA synthetase-like"/>
    <property type="match status" value="4"/>
</dbReference>
<gene>
    <name evidence="6" type="primary">grsB</name>
    <name evidence="6" type="ORF">PFLCHA0_c21870</name>
</gene>
<dbReference type="NCBIfam" id="TIGR01733">
    <property type="entry name" value="AA-adenyl-dom"/>
    <property type="match status" value="4"/>
</dbReference>
<dbReference type="PANTHER" id="PTHR45527:SF1">
    <property type="entry name" value="FATTY ACID SYNTHASE"/>
    <property type="match status" value="1"/>
</dbReference>
<dbReference type="CDD" id="cd12117">
    <property type="entry name" value="A_NRPS_Srf_like"/>
    <property type="match status" value="1"/>
</dbReference>
<dbReference type="Pfam" id="PF00501">
    <property type="entry name" value="AMP-binding"/>
    <property type="match status" value="4"/>
</dbReference>
<dbReference type="GO" id="GO:0043041">
    <property type="term" value="P:amino acid activation for nonribosomal peptide biosynthetic process"/>
    <property type="evidence" value="ECO:0007669"/>
    <property type="project" value="TreeGrafter"/>
</dbReference>
<reference evidence="7" key="1">
    <citation type="journal article" date="2014" name="Genome Announc.">
        <title>Full-genome sequence of the plant growth-promoting bacterium Pseudomonas protegens CHA0.</title>
        <authorList>
            <person name="Jousset A."/>
            <person name="Schuldes J."/>
            <person name="Keel C."/>
            <person name="Maurhofer M."/>
            <person name="Daniel R."/>
            <person name="Scheu S."/>
            <person name="Thuermer A."/>
        </authorList>
    </citation>
    <scope>NUCLEOTIDE SEQUENCE [LARGE SCALE GENOMIC DNA]</scope>
    <source>
        <strain evidence="7">DSM 19095 / LMG 27888 / CFBP 6595 / CHA0</strain>
    </source>
</reference>
<organism evidence="6 7">
    <name type="scientific">Pseudomonas protegens (strain DSM 19095 / LMG 27888 / CFBP 6595 / CHA0)</name>
    <dbReference type="NCBI Taxonomy" id="1124983"/>
    <lineage>
        <taxon>Bacteria</taxon>
        <taxon>Pseudomonadati</taxon>
        <taxon>Pseudomonadota</taxon>
        <taxon>Gammaproteobacteria</taxon>
        <taxon>Pseudomonadales</taxon>
        <taxon>Pseudomonadaceae</taxon>
        <taxon>Pseudomonas</taxon>
    </lineage>
</organism>
<proteinExistence type="inferred from homology"/>
<dbReference type="NCBIfam" id="NF003417">
    <property type="entry name" value="PRK04813.1"/>
    <property type="match status" value="4"/>
</dbReference>